<dbReference type="Proteomes" id="UP000515121">
    <property type="component" value="Unplaced"/>
</dbReference>
<dbReference type="Pfam" id="PF23622">
    <property type="entry name" value="LRR_At1g61320_AtMIF1"/>
    <property type="match status" value="1"/>
</dbReference>
<dbReference type="InterPro" id="IPR053197">
    <property type="entry name" value="F-box_SCFL_complex_component"/>
</dbReference>
<proteinExistence type="predicted"/>
<dbReference type="GeneID" id="111293378"/>
<dbReference type="RefSeq" id="XP_022741860.1">
    <property type="nucleotide sequence ID" value="XM_022886125.1"/>
</dbReference>
<protein>
    <submittedName>
        <fullName evidence="3">Uncharacterized protein LOC111293378</fullName>
    </submittedName>
</protein>
<dbReference type="CDD" id="cd22160">
    <property type="entry name" value="F-box_AtFBL13-like"/>
    <property type="match status" value="1"/>
</dbReference>
<name>A0A6P5YNJ4_DURZI</name>
<dbReference type="OrthoDB" id="1649164at2759"/>
<organism evidence="2 3">
    <name type="scientific">Durio zibethinus</name>
    <name type="common">Durian</name>
    <dbReference type="NCBI Taxonomy" id="66656"/>
    <lineage>
        <taxon>Eukaryota</taxon>
        <taxon>Viridiplantae</taxon>
        <taxon>Streptophyta</taxon>
        <taxon>Embryophyta</taxon>
        <taxon>Tracheophyta</taxon>
        <taxon>Spermatophyta</taxon>
        <taxon>Magnoliopsida</taxon>
        <taxon>eudicotyledons</taxon>
        <taxon>Gunneridae</taxon>
        <taxon>Pentapetalae</taxon>
        <taxon>rosids</taxon>
        <taxon>malvids</taxon>
        <taxon>Malvales</taxon>
        <taxon>Malvaceae</taxon>
        <taxon>Helicteroideae</taxon>
        <taxon>Durio</taxon>
    </lineage>
</organism>
<dbReference type="KEGG" id="dzi:111293378"/>
<gene>
    <name evidence="3" type="primary">LOC111293378</name>
</gene>
<dbReference type="InterPro" id="IPR036047">
    <property type="entry name" value="F-box-like_dom_sf"/>
</dbReference>
<sequence>MSEEQDWISALPDAILHHILSFLPTELPIQTNILSKRWIHLWKFSRVIDIPITVPYKLIDESEYCIEFAISRQVQILSVAAILLVLLPEECYAMPSMFHLHDNVRSLEQPFLGEDETLKRLMSIYPVLESLTIASFYTLINFKTYWCQSKRLKHLVFRWMDGIGLNLEVDVSNLSSVQFFGDLMQISLSTLPSIVEARVFQQANRQYKEEFEHISTLVGNLIHVKQLGVNSWFPQFVARELKVNSNGWANVQNLKVFSWFGPFVKETDLIALLAFLGQCSSLEKIELGFRTRYSEAFDDYIQAYAFKQSFVELNNGEGELTVEFLHNLKIIKVHHFFSYKSEIELVKRLLQKGAFGSMVGMPKWHRKTVPKQQPVSLPTAFPNAAVDCLHGVSSAVAKTRHIYGR</sequence>
<reference evidence="3" key="1">
    <citation type="submission" date="2025-08" db="UniProtKB">
        <authorList>
            <consortium name="RefSeq"/>
        </authorList>
    </citation>
    <scope>IDENTIFICATION</scope>
    <source>
        <tissue evidence="3">Fruit stalk</tissue>
    </source>
</reference>
<dbReference type="InterPro" id="IPR053781">
    <property type="entry name" value="F-box_AtFBL13-like"/>
</dbReference>
<dbReference type="SUPFAM" id="SSF81383">
    <property type="entry name" value="F-box domain"/>
    <property type="match status" value="1"/>
</dbReference>
<dbReference type="AlphaFoldDB" id="A0A6P5YNJ4"/>
<evidence type="ECO:0000313" key="2">
    <source>
        <dbReference type="Proteomes" id="UP000515121"/>
    </source>
</evidence>
<dbReference type="PANTHER" id="PTHR34223:SF51">
    <property type="entry name" value="OS06G0556300 PROTEIN"/>
    <property type="match status" value="1"/>
</dbReference>
<evidence type="ECO:0000259" key="1">
    <source>
        <dbReference type="Pfam" id="PF23622"/>
    </source>
</evidence>
<dbReference type="InterPro" id="IPR055357">
    <property type="entry name" value="LRR_At1g61320_AtMIF1"/>
</dbReference>
<dbReference type="PANTHER" id="PTHR34223">
    <property type="entry name" value="OS11G0201299 PROTEIN"/>
    <property type="match status" value="1"/>
</dbReference>
<accession>A0A6P5YNJ4</accession>
<evidence type="ECO:0000313" key="3">
    <source>
        <dbReference type="RefSeq" id="XP_022741860.1"/>
    </source>
</evidence>
<keyword evidence="2" id="KW-1185">Reference proteome</keyword>
<feature type="domain" description="At1g61320/AtMIF1 LRR" evidence="1">
    <location>
        <begin position="115"/>
        <end position="352"/>
    </location>
</feature>